<accession>A0A9X0ZS99</accession>
<organism evidence="2 3">
    <name type="scientific">Neisseria elongata subsp. nitroreducens</name>
    <dbReference type="NCBI Taxonomy" id="90367"/>
    <lineage>
        <taxon>Bacteria</taxon>
        <taxon>Pseudomonadati</taxon>
        <taxon>Pseudomonadota</taxon>
        <taxon>Betaproteobacteria</taxon>
        <taxon>Neisseriales</taxon>
        <taxon>Neisseriaceae</taxon>
        <taxon>Neisseria</taxon>
    </lineage>
</organism>
<gene>
    <name evidence="2" type="ORF">J8641_04515</name>
</gene>
<keyword evidence="1" id="KW-1133">Transmembrane helix</keyword>
<evidence type="ECO:0000313" key="2">
    <source>
        <dbReference type="EMBL" id="MBS9340093.1"/>
    </source>
</evidence>
<comment type="caution">
    <text evidence="2">The sequence shown here is derived from an EMBL/GenBank/DDBJ whole genome shotgun (WGS) entry which is preliminary data.</text>
</comment>
<keyword evidence="1" id="KW-0472">Membrane</keyword>
<feature type="transmembrane region" description="Helical" evidence="1">
    <location>
        <begin position="35"/>
        <end position="54"/>
    </location>
</feature>
<dbReference type="Pfam" id="PF05449">
    <property type="entry name" value="Phage_holin_3_7"/>
    <property type="match status" value="1"/>
</dbReference>
<protein>
    <submittedName>
        <fullName evidence="2">Phage holin family protein</fullName>
    </submittedName>
</protein>
<dbReference type="RefSeq" id="WP_214037526.1">
    <property type="nucleotide sequence ID" value="NZ_JAGJWT010000002.1"/>
</dbReference>
<dbReference type="InterPro" id="IPR008473">
    <property type="entry name" value="Phage_holin_3_7"/>
</dbReference>
<sequence length="94" mass="10070">MSNLQYAVIIALSLASAVSVFAFDKRGRTHKPLLSFAAFLLFVKNGGLVIAAAVKADNLVLWLLILGLAVHTGCIVAARGNIGRIPTRQERNEP</sequence>
<evidence type="ECO:0000256" key="1">
    <source>
        <dbReference type="SAM" id="Phobius"/>
    </source>
</evidence>
<feature type="transmembrane region" description="Helical" evidence="1">
    <location>
        <begin position="6"/>
        <end position="23"/>
    </location>
</feature>
<evidence type="ECO:0000313" key="3">
    <source>
        <dbReference type="Proteomes" id="UP000708805"/>
    </source>
</evidence>
<keyword evidence="1" id="KW-0812">Transmembrane</keyword>
<reference evidence="2" key="1">
    <citation type="submission" date="2021-04" db="EMBL/GenBank/DDBJ databases">
        <title>Genomic characterization of endocarditis-associated Neisseria elongata subsp. nitroreducens.</title>
        <authorList>
            <person name="Schorner M."/>
            <person name="Passarelli-Araujo H."/>
            <person name="Scheffer M."/>
            <person name="Barazzetti F."/>
            <person name="Martins J."/>
            <person name="Machado H."/>
            <person name="Palmeiro J."/>
            <person name="Bazzo M."/>
        </authorList>
    </citation>
    <scope>NUCLEOTIDE SEQUENCE</scope>
    <source>
        <strain evidence="2">Nel_M001</strain>
    </source>
</reference>
<dbReference type="Proteomes" id="UP000708805">
    <property type="component" value="Unassembled WGS sequence"/>
</dbReference>
<name>A0A9X0ZS99_NEIEL</name>
<dbReference type="AlphaFoldDB" id="A0A9X0ZS99"/>
<dbReference type="EMBL" id="JAGJWT010000002">
    <property type="protein sequence ID" value="MBS9340093.1"/>
    <property type="molecule type" value="Genomic_DNA"/>
</dbReference>
<proteinExistence type="predicted"/>
<feature type="transmembrane region" description="Helical" evidence="1">
    <location>
        <begin position="60"/>
        <end position="78"/>
    </location>
</feature>